<dbReference type="InterPro" id="IPR052709">
    <property type="entry name" value="Transposase-MT_Hybrid"/>
</dbReference>
<accession>A0A6P7SI68</accession>
<keyword evidence="2" id="KW-1185">Reference proteome</keyword>
<evidence type="ECO:0000256" key="1">
    <source>
        <dbReference type="SAM" id="MobiDB-lite"/>
    </source>
</evidence>
<feature type="region of interest" description="Disordered" evidence="1">
    <location>
        <begin position="1"/>
        <end position="21"/>
    </location>
</feature>
<feature type="compositionally biased region" description="Basic and acidic residues" evidence="1">
    <location>
        <begin position="1"/>
        <end position="10"/>
    </location>
</feature>
<dbReference type="KEGG" id="osn:115213306"/>
<dbReference type="Proteomes" id="UP000515154">
    <property type="component" value="Linkage group LG6"/>
</dbReference>
<gene>
    <name evidence="3" type="primary">LOC115213306</name>
</gene>
<proteinExistence type="predicted"/>
<dbReference type="PANTHER" id="PTHR46060">
    <property type="entry name" value="MARINER MOS1 TRANSPOSASE-LIKE PROTEIN"/>
    <property type="match status" value="1"/>
</dbReference>
<name>A0A6P7SI68_9MOLL</name>
<organism evidence="2 3">
    <name type="scientific">Octopus sinensis</name>
    <name type="common">East Asian common octopus</name>
    <dbReference type="NCBI Taxonomy" id="2607531"/>
    <lineage>
        <taxon>Eukaryota</taxon>
        <taxon>Metazoa</taxon>
        <taxon>Spiralia</taxon>
        <taxon>Lophotrochozoa</taxon>
        <taxon>Mollusca</taxon>
        <taxon>Cephalopoda</taxon>
        <taxon>Coleoidea</taxon>
        <taxon>Octopodiformes</taxon>
        <taxon>Octopoda</taxon>
        <taxon>Incirrata</taxon>
        <taxon>Octopodidae</taxon>
        <taxon>Octopus</taxon>
    </lineage>
</organism>
<dbReference type="PANTHER" id="PTHR46060:SF1">
    <property type="entry name" value="MARINER MOS1 TRANSPOSASE-LIKE PROTEIN"/>
    <property type="match status" value="1"/>
</dbReference>
<evidence type="ECO:0000313" key="2">
    <source>
        <dbReference type="Proteomes" id="UP000515154"/>
    </source>
</evidence>
<reference evidence="3" key="1">
    <citation type="submission" date="2025-08" db="UniProtKB">
        <authorList>
            <consortium name="RefSeq"/>
        </authorList>
    </citation>
    <scope>IDENTIFICATION</scope>
</reference>
<evidence type="ECO:0000313" key="3">
    <source>
        <dbReference type="RefSeq" id="XP_029638099.1"/>
    </source>
</evidence>
<dbReference type="AlphaFoldDB" id="A0A6P7SI68"/>
<dbReference type="RefSeq" id="XP_029638099.1">
    <property type="nucleotide sequence ID" value="XM_029782239.1"/>
</dbReference>
<protein>
    <submittedName>
        <fullName evidence="3">Uncharacterized protein LOC115213306</fullName>
    </submittedName>
</protein>
<sequence length="152" mass="17824">MESHEDEPRSGRPASASTDGSIDCVHHMVMNDRGLTINQIANVVRMPREKVEYILHNELGIITSRKNQTFFGIDPGDVLECFLNQDECWVRPFEPETKRQAMQWEHPSSLALKRQNYFICKDGNGFSLRRSKMHCVYGLFSERLQYQWRLLY</sequence>